<dbReference type="GO" id="GO:0007165">
    <property type="term" value="P:signal transduction"/>
    <property type="evidence" value="ECO:0007669"/>
    <property type="project" value="UniProtKB-KW"/>
</dbReference>
<comment type="similarity">
    <text evidence="10">Belongs to the insect chemoreceptor superfamily. Heteromeric odorant receptor channel (TC 1.A.69) family.</text>
</comment>
<feature type="transmembrane region" description="Helical" evidence="10">
    <location>
        <begin position="250"/>
        <end position="274"/>
    </location>
</feature>
<dbReference type="Proteomes" id="UP001566132">
    <property type="component" value="Unassembled WGS sequence"/>
</dbReference>
<keyword evidence="5 10" id="KW-0552">Olfaction</keyword>
<gene>
    <name evidence="11" type="ORF">ABEB36_005825</name>
</gene>
<organism evidence="11 12">
    <name type="scientific">Hypothenemus hampei</name>
    <name type="common">Coffee berry borer</name>
    <dbReference type="NCBI Taxonomy" id="57062"/>
    <lineage>
        <taxon>Eukaryota</taxon>
        <taxon>Metazoa</taxon>
        <taxon>Ecdysozoa</taxon>
        <taxon>Arthropoda</taxon>
        <taxon>Hexapoda</taxon>
        <taxon>Insecta</taxon>
        <taxon>Pterygota</taxon>
        <taxon>Neoptera</taxon>
        <taxon>Endopterygota</taxon>
        <taxon>Coleoptera</taxon>
        <taxon>Polyphaga</taxon>
        <taxon>Cucujiformia</taxon>
        <taxon>Curculionidae</taxon>
        <taxon>Scolytinae</taxon>
        <taxon>Hypothenemus</taxon>
    </lineage>
</organism>
<evidence type="ECO:0000256" key="4">
    <source>
        <dbReference type="ARBA" id="ARBA00022692"/>
    </source>
</evidence>
<feature type="transmembrane region" description="Helical" evidence="10">
    <location>
        <begin position="29"/>
        <end position="49"/>
    </location>
</feature>
<evidence type="ECO:0000256" key="8">
    <source>
        <dbReference type="ARBA" id="ARBA00023170"/>
    </source>
</evidence>
<keyword evidence="7 10" id="KW-0472">Membrane</keyword>
<comment type="caution">
    <text evidence="11">The sequence shown here is derived from an EMBL/GenBank/DDBJ whole genome shotgun (WGS) entry which is preliminary data.</text>
</comment>
<comment type="subcellular location">
    <subcellularLocation>
        <location evidence="1 10">Cell membrane</location>
        <topology evidence="1 10">Multi-pass membrane protein</topology>
    </subcellularLocation>
</comment>
<keyword evidence="4 10" id="KW-0812">Transmembrane</keyword>
<dbReference type="GO" id="GO:0005886">
    <property type="term" value="C:plasma membrane"/>
    <property type="evidence" value="ECO:0007669"/>
    <property type="project" value="UniProtKB-SubCell"/>
</dbReference>
<sequence length="379" mass="44278">MVLFNFLKYAQYPLRISAVWPQNNPSCILSFRMMLTSLIIGSFVVGQLYNSALLLSSFVKFSQSLYLLISYLNVCIKIIILHSKKGQFLKLIDRIENQYFTKYERVYQHFLINVDKMLNRVNWIYWTMVMISYIFFGIFPLVDSSKPLPIDFPHFNDGPFHIPFYIYEMISLFAAAFCNTALDMLFVGLSTVALVQLIILNNKLKDTNKNVKCLKFYCDENRQELTVEYIKECCEHYIEIEVFLENIESIFSVTLFIQLGMSVFAICNGGLMLINVEIFSFQGVSVIFYILSMVVQLGVYCWFGNNVYFESLEIIHSCSLSNWYEESHDVKKMLLILMERTKRPLEIKALNFTTINADTFVAILKWSYSYFALLNNFTN</sequence>
<feature type="transmembrane region" description="Helical" evidence="10">
    <location>
        <begin position="123"/>
        <end position="142"/>
    </location>
</feature>
<dbReference type="AlphaFoldDB" id="A0ABD1EZJ3"/>
<evidence type="ECO:0000256" key="2">
    <source>
        <dbReference type="ARBA" id="ARBA00022475"/>
    </source>
</evidence>
<evidence type="ECO:0000256" key="10">
    <source>
        <dbReference type="RuleBase" id="RU351113"/>
    </source>
</evidence>
<accession>A0ABD1EZJ3</accession>
<feature type="transmembrane region" description="Helical" evidence="10">
    <location>
        <begin position="61"/>
        <end position="80"/>
    </location>
</feature>
<keyword evidence="6 10" id="KW-1133">Transmembrane helix</keyword>
<feature type="transmembrane region" description="Helical" evidence="10">
    <location>
        <begin position="286"/>
        <end position="303"/>
    </location>
</feature>
<reference evidence="11 12" key="1">
    <citation type="submission" date="2024-05" db="EMBL/GenBank/DDBJ databases">
        <title>Genetic variation in Jamaican populations of the coffee berry borer (Hypothenemus hampei).</title>
        <authorList>
            <person name="Errbii M."/>
            <person name="Myrie A."/>
        </authorList>
    </citation>
    <scope>NUCLEOTIDE SEQUENCE [LARGE SCALE GENOMIC DNA]</scope>
    <source>
        <strain evidence="11">JA-Hopewell-2020-01-JO</strain>
        <tissue evidence="11">Whole body</tissue>
    </source>
</reference>
<evidence type="ECO:0000256" key="9">
    <source>
        <dbReference type="ARBA" id="ARBA00023224"/>
    </source>
</evidence>
<keyword evidence="2" id="KW-1003">Cell membrane</keyword>
<keyword evidence="12" id="KW-1185">Reference proteome</keyword>
<protein>
    <recommendedName>
        <fullName evidence="10">Odorant receptor</fullName>
    </recommendedName>
</protein>
<evidence type="ECO:0000313" key="11">
    <source>
        <dbReference type="EMBL" id="KAL1506462.1"/>
    </source>
</evidence>
<dbReference type="GO" id="GO:0007608">
    <property type="term" value="P:sensory perception of smell"/>
    <property type="evidence" value="ECO:0007669"/>
    <property type="project" value="UniProtKB-KW"/>
</dbReference>
<keyword evidence="8 10" id="KW-0675">Receptor</keyword>
<comment type="caution">
    <text evidence="10">Lacks conserved residue(s) required for the propagation of feature annotation.</text>
</comment>
<dbReference type="PANTHER" id="PTHR21137:SF35">
    <property type="entry name" value="ODORANT RECEPTOR 19A-RELATED"/>
    <property type="match status" value="1"/>
</dbReference>
<dbReference type="InterPro" id="IPR004117">
    <property type="entry name" value="7tm6_olfct_rcpt"/>
</dbReference>
<keyword evidence="9 10" id="KW-0807">Transducer</keyword>
<evidence type="ECO:0000256" key="7">
    <source>
        <dbReference type="ARBA" id="ARBA00023136"/>
    </source>
</evidence>
<evidence type="ECO:0000256" key="6">
    <source>
        <dbReference type="ARBA" id="ARBA00022989"/>
    </source>
</evidence>
<evidence type="ECO:0000256" key="3">
    <source>
        <dbReference type="ARBA" id="ARBA00022606"/>
    </source>
</evidence>
<dbReference type="Pfam" id="PF02949">
    <property type="entry name" value="7tm_6"/>
    <property type="match status" value="1"/>
</dbReference>
<evidence type="ECO:0000256" key="1">
    <source>
        <dbReference type="ARBA" id="ARBA00004651"/>
    </source>
</evidence>
<evidence type="ECO:0000256" key="5">
    <source>
        <dbReference type="ARBA" id="ARBA00022725"/>
    </source>
</evidence>
<keyword evidence="3 10" id="KW-0716">Sensory transduction</keyword>
<feature type="transmembrane region" description="Helical" evidence="10">
    <location>
        <begin position="162"/>
        <end position="195"/>
    </location>
</feature>
<dbReference type="EMBL" id="JBDJPC010000004">
    <property type="protein sequence ID" value="KAL1506462.1"/>
    <property type="molecule type" value="Genomic_DNA"/>
</dbReference>
<name>A0ABD1EZJ3_HYPHA</name>
<proteinExistence type="inferred from homology"/>
<evidence type="ECO:0000313" key="12">
    <source>
        <dbReference type="Proteomes" id="UP001566132"/>
    </source>
</evidence>
<dbReference type="PANTHER" id="PTHR21137">
    <property type="entry name" value="ODORANT RECEPTOR"/>
    <property type="match status" value="1"/>
</dbReference>